<name>A0AA35W130_GEOBA</name>
<keyword evidence="5" id="KW-1185">Reference proteome</keyword>
<proteinExistence type="inferred from homology"/>
<keyword evidence="1 2" id="KW-0238">DNA-binding</keyword>
<reference evidence="4" key="1">
    <citation type="submission" date="2023-03" db="EMBL/GenBank/DDBJ databases">
        <authorList>
            <person name="Steffen K."/>
            <person name="Cardenas P."/>
        </authorList>
    </citation>
    <scope>NUCLEOTIDE SEQUENCE</scope>
</reference>
<feature type="region of interest" description="Disordered" evidence="3">
    <location>
        <begin position="112"/>
        <end position="157"/>
    </location>
</feature>
<comment type="subcellular location">
    <subcellularLocation>
        <location evidence="2">Mitochondrion</location>
    </subcellularLocation>
</comment>
<dbReference type="PANTHER" id="PTHR10302">
    <property type="entry name" value="SINGLE-STRANDED DNA-BINDING PROTEIN"/>
    <property type="match status" value="1"/>
</dbReference>
<keyword evidence="2" id="KW-0496">Mitochondrion</keyword>
<evidence type="ECO:0000256" key="3">
    <source>
        <dbReference type="SAM" id="MobiDB-lite"/>
    </source>
</evidence>
<dbReference type="AlphaFoldDB" id="A0AA35W130"/>
<dbReference type="EMBL" id="CASHTH010000504">
    <property type="protein sequence ID" value="CAI8003150.1"/>
    <property type="molecule type" value="Genomic_DNA"/>
</dbReference>
<dbReference type="SUPFAM" id="SSF50249">
    <property type="entry name" value="Nucleic acid-binding proteins"/>
    <property type="match status" value="1"/>
</dbReference>
<sequence length="157" mass="17021">MASFNKVILMGNLTRDPEVKFLPSGTAVANFGLAMNESYTDQQTGEKKESACFVDVEAWGKQAEIVGEYFTKGKPILVEGALKYDAWEAEDGTKRNRLKVRLIRFQFVGGKRDEDEMGGGYADAQPAAAPTQSASYQDAPAPEASSAPSATEDDIPF</sequence>
<dbReference type="InterPro" id="IPR011344">
    <property type="entry name" value="ssDNA-bd"/>
</dbReference>
<dbReference type="PIRSF" id="PIRSF002070">
    <property type="entry name" value="SSB"/>
    <property type="match status" value="1"/>
</dbReference>
<dbReference type="GO" id="GO:0003697">
    <property type="term" value="F:single-stranded DNA binding"/>
    <property type="evidence" value="ECO:0007669"/>
    <property type="project" value="InterPro"/>
</dbReference>
<feature type="compositionally biased region" description="Low complexity" evidence="3">
    <location>
        <begin position="122"/>
        <end position="150"/>
    </location>
</feature>
<dbReference type="GO" id="GO:0009295">
    <property type="term" value="C:nucleoid"/>
    <property type="evidence" value="ECO:0007669"/>
    <property type="project" value="TreeGrafter"/>
</dbReference>
<dbReference type="GO" id="GO:0006260">
    <property type="term" value="P:DNA replication"/>
    <property type="evidence" value="ECO:0007669"/>
    <property type="project" value="InterPro"/>
</dbReference>
<dbReference type="InterPro" id="IPR000424">
    <property type="entry name" value="Primosome_PriB/ssb"/>
</dbReference>
<dbReference type="PROSITE" id="PS50935">
    <property type="entry name" value="SSB"/>
    <property type="match status" value="1"/>
</dbReference>
<dbReference type="PANTHER" id="PTHR10302:SF27">
    <property type="entry name" value="SINGLE-STRANDED DNA-BINDING PROTEIN"/>
    <property type="match status" value="1"/>
</dbReference>
<dbReference type="HAMAP" id="MF_00984">
    <property type="entry name" value="SSB"/>
    <property type="match status" value="1"/>
</dbReference>
<comment type="caution">
    <text evidence="4">The sequence shown here is derived from an EMBL/GenBank/DDBJ whole genome shotgun (WGS) entry which is preliminary data.</text>
</comment>
<dbReference type="InterPro" id="IPR012340">
    <property type="entry name" value="NA-bd_OB-fold"/>
</dbReference>
<dbReference type="NCBIfam" id="TIGR00621">
    <property type="entry name" value="ssb"/>
    <property type="match status" value="1"/>
</dbReference>
<accession>A0AA35W130</accession>
<protein>
    <recommendedName>
        <fullName evidence="2">Single-stranded DNA-binding protein</fullName>
    </recommendedName>
</protein>
<organism evidence="4 5">
    <name type="scientific">Geodia barretti</name>
    <name type="common">Barrett's horny sponge</name>
    <dbReference type="NCBI Taxonomy" id="519541"/>
    <lineage>
        <taxon>Eukaryota</taxon>
        <taxon>Metazoa</taxon>
        <taxon>Porifera</taxon>
        <taxon>Demospongiae</taxon>
        <taxon>Heteroscleromorpha</taxon>
        <taxon>Tetractinellida</taxon>
        <taxon>Astrophorina</taxon>
        <taxon>Geodiidae</taxon>
        <taxon>Geodia</taxon>
    </lineage>
</organism>
<evidence type="ECO:0000256" key="2">
    <source>
        <dbReference type="PIRNR" id="PIRNR002070"/>
    </source>
</evidence>
<dbReference type="Gene3D" id="2.40.50.140">
    <property type="entry name" value="Nucleic acid-binding proteins"/>
    <property type="match status" value="1"/>
</dbReference>
<evidence type="ECO:0000256" key="1">
    <source>
        <dbReference type="ARBA" id="ARBA00023125"/>
    </source>
</evidence>
<dbReference type="GO" id="GO:0005739">
    <property type="term" value="C:mitochondrion"/>
    <property type="evidence" value="ECO:0007669"/>
    <property type="project" value="UniProtKB-SubCell"/>
</dbReference>
<evidence type="ECO:0000313" key="5">
    <source>
        <dbReference type="Proteomes" id="UP001174909"/>
    </source>
</evidence>
<gene>
    <name evidence="4" type="ORF">GBAR_LOCUS3562</name>
</gene>
<dbReference type="Proteomes" id="UP001174909">
    <property type="component" value="Unassembled WGS sequence"/>
</dbReference>
<dbReference type="Pfam" id="PF00436">
    <property type="entry name" value="SSB"/>
    <property type="match status" value="1"/>
</dbReference>
<dbReference type="CDD" id="cd04496">
    <property type="entry name" value="SSB_OBF"/>
    <property type="match status" value="1"/>
</dbReference>
<evidence type="ECO:0000313" key="4">
    <source>
        <dbReference type="EMBL" id="CAI8003150.1"/>
    </source>
</evidence>